<dbReference type="SUPFAM" id="SSF53720">
    <property type="entry name" value="ALDH-like"/>
    <property type="match status" value="1"/>
</dbReference>
<dbReference type="PANTHER" id="PTHR43570:SF16">
    <property type="entry name" value="ALDEHYDE DEHYDROGENASE TYPE III, ISOFORM Q"/>
    <property type="match status" value="1"/>
</dbReference>
<dbReference type="Gene3D" id="3.40.605.10">
    <property type="entry name" value="Aldehyde Dehydrogenase, Chain A, domain 1"/>
    <property type="match status" value="1"/>
</dbReference>
<dbReference type="EMBL" id="SKBQ01000032">
    <property type="protein sequence ID" value="TPX13737.1"/>
    <property type="molecule type" value="Genomic_DNA"/>
</dbReference>
<dbReference type="InterPro" id="IPR016163">
    <property type="entry name" value="Ald_DH_C"/>
</dbReference>
<dbReference type="Proteomes" id="UP000319257">
    <property type="component" value="Unassembled WGS sequence"/>
</dbReference>
<dbReference type="InterPro" id="IPR016161">
    <property type="entry name" value="Ald_DH/histidinol_DH"/>
</dbReference>
<organism evidence="8 9">
    <name type="scientific">Thyridium curvatum</name>
    <dbReference type="NCBI Taxonomy" id="1093900"/>
    <lineage>
        <taxon>Eukaryota</taxon>
        <taxon>Fungi</taxon>
        <taxon>Dikarya</taxon>
        <taxon>Ascomycota</taxon>
        <taxon>Pezizomycotina</taxon>
        <taxon>Sordariomycetes</taxon>
        <taxon>Sordariomycetidae</taxon>
        <taxon>Thyridiales</taxon>
        <taxon>Thyridiaceae</taxon>
        <taxon>Thyridium</taxon>
    </lineage>
</organism>
<dbReference type="Pfam" id="PF00171">
    <property type="entry name" value="Aldedh"/>
    <property type="match status" value="1"/>
</dbReference>
<dbReference type="PANTHER" id="PTHR43570">
    <property type="entry name" value="ALDEHYDE DEHYDROGENASE"/>
    <property type="match status" value="1"/>
</dbReference>
<proteinExistence type="inferred from homology"/>
<evidence type="ECO:0000256" key="4">
    <source>
        <dbReference type="PIRNR" id="PIRNR036492"/>
    </source>
</evidence>
<name>A0A507B200_9PEZI</name>
<dbReference type="InterPro" id="IPR016162">
    <property type="entry name" value="Ald_DH_N"/>
</dbReference>
<protein>
    <recommendedName>
        <fullName evidence="4">Aldehyde dehydrogenase</fullName>
    </recommendedName>
</protein>
<dbReference type="GO" id="GO:0004029">
    <property type="term" value="F:aldehyde dehydrogenase (NAD+) activity"/>
    <property type="evidence" value="ECO:0007669"/>
    <property type="project" value="TreeGrafter"/>
</dbReference>
<dbReference type="AlphaFoldDB" id="A0A507B200"/>
<keyword evidence="3 4" id="KW-0560">Oxidoreductase</keyword>
<keyword evidence="6" id="KW-0472">Membrane</keyword>
<evidence type="ECO:0000313" key="9">
    <source>
        <dbReference type="Proteomes" id="UP000319257"/>
    </source>
</evidence>
<feature type="domain" description="Aldehyde dehydrogenase" evidence="7">
    <location>
        <begin position="15"/>
        <end position="446"/>
    </location>
</feature>
<evidence type="ECO:0000256" key="5">
    <source>
        <dbReference type="PIRSR" id="PIRSR036492-1"/>
    </source>
</evidence>
<keyword evidence="6" id="KW-1133">Transmembrane helix</keyword>
<dbReference type="InterPro" id="IPR016160">
    <property type="entry name" value="Ald_DH_CS_CYS"/>
</dbReference>
<evidence type="ECO:0000256" key="2">
    <source>
        <dbReference type="ARBA" id="ARBA00022746"/>
    </source>
</evidence>
<dbReference type="GO" id="GO:0016117">
    <property type="term" value="P:carotenoid biosynthetic process"/>
    <property type="evidence" value="ECO:0007669"/>
    <property type="project" value="UniProtKB-KW"/>
</dbReference>
<evidence type="ECO:0000256" key="6">
    <source>
        <dbReference type="SAM" id="Phobius"/>
    </source>
</evidence>
<dbReference type="GO" id="GO:0006081">
    <property type="term" value="P:aldehyde metabolic process"/>
    <property type="evidence" value="ECO:0007669"/>
    <property type="project" value="InterPro"/>
</dbReference>
<keyword evidence="9" id="KW-1185">Reference proteome</keyword>
<keyword evidence="2" id="KW-0125">Carotenoid biosynthesis</keyword>
<dbReference type="FunFam" id="3.40.605.10:FF:000004">
    <property type="entry name" value="Aldehyde dehydrogenase"/>
    <property type="match status" value="1"/>
</dbReference>
<dbReference type="GO" id="GO:0005737">
    <property type="term" value="C:cytoplasm"/>
    <property type="evidence" value="ECO:0007669"/>
    <property type="project" value="TreeGrafter"/>
</dbReference>
<feature type="transmembrane region" description="Helical" evidence="6">
    <location>
        <begin position="127"/>
        <end position="151"/>
    </location>
</feature>
<comment type="similarity">
    <text evidence="1 4">Belongs to the aldehyde dehydrogenase family.</text>
</comment>
<reference evidence="8 9" key="1">
    <citation type="submission" date="2019-06" db="EMBL/GenBank/DDBJ databases">
        <title>Draft genome sequence of the filamentous fungus Phialemoniopsis curvata isolated from diesel fuel.</title>
        <authorList>
            <person name="Varaljay V.A."/>
            <person name="Lyon W.J."/>
            <person name="Crouch A.L."/>
            <person name="Drake C.E."/>
            <person name="Hollomon J.M."/>
            <person name="Nadeau L.J."/>
            <person name="Nunn H.S."/>
            <person name="Stevenson B.S."/>
            <person name="Bojanowski C.L."/>
            <person name="Crookes-Goodson W.J."/>
        </authorList>
    </citation>
    <scope>NUCLEOTIDE SEQUENCE [LARGE SCALE GENOMIC DNA]</scope>
    <source>
        <strain evidence="8 9">D216</strain>
    </source>
</reference>
<dbReference type="RefSeq" id="XP_030995448.1">
    <property type="nucleotide sequence ID" value="XM_031140517.1"/>
</dbReference>
<gene>
    <name evidence="8" type="ORF">E0L32_005940</name>
</gene>
<evidence type="ECO:0000256" key="1">
    <source>
        <dbReference type="ARBA" id="ARBA00009986"/>
    </source>
</evidence>
<dbReference type="InParanoid" id="A0A507B200"/>
<feature type="active site" evidence="5">
    <location>
        <position position="230"/>
    </location>
</feature>
<evidence type="ECO:0000256" key="3">
    <source>
        <dbReference type="ARBA" id="ARBA00023002"/>
    </source>
</evidence>
<feature type="active site" evidence="5">
    <location>
        <position position="264"/>
    </location>
</feature>
<dbReference type="InterPro" id="IPR015590">
    <property type="entry name" value="Aldehyde_DH_dom"/>
</dbReference>
<dbReference type="PIRSF" id="PIRSF036492">
    <property type="entry name" value="ALDH"/>
    <property type="match status" value="1"/>
</dbReference>
<evidence type="ECO:0000313" key="8">
    <source>
        <dbReference type="EMBL" id="TPX13737.1"/>
    </source>
</evidence>
<dbReference type="Gene3D" id="3.40.309.10">
    <property type="entry name" value="Aldehyde Dehydrogenase, Chain A, domain 2"/>
    <property type="match status" value="1"/>
</dbReference>
<comment type="caution">
    <text evidence="8">The sequence shown here is derived from an EMBL/GenBank/DDBJ whole genome shotgun (WGS) entry which is preliminary data.</text>
</comment>
<dbReference type="OrthoDB" id="440325at2759"/>
<evidence type="ECO:0000259" key="7">
    <source>
        <dbReference type="Pfam" id="PF00171"/>
    </source>
</evidence>
<dbReference type="GeneID" id="41973387"/>
<accession>A0A507B200</accession>
<dbReference type="STRING" id="1093900.A0A507B200"/>
<keyword evidence="6" id="KW-0812">Transmembrane</keyword>
<sequence>MSQTSTITVSSAARPYTTAEQAAEAHDRLVKTFASGKTKSLRWRKWQLKQFWWMVTDNEDAICRALAADLGRPDMETLVVECTVMKQLILDQIEHLEEWAADDPIPEADFIFRTIGKARIRKEPRGVALVLGAWNTPVLVTFAPAVAAVAAGCCVLMKPSELPVASQNLMADLVKSYLDPEAIQLVTGGAAETSELLELKFDHIFHTGSVKVGKIVLTAAAKHMAPVVLELGGQGPAIVTGSVDPNIAAKRIAWAKYMNAGQICTCVNHVFVDPSIHDQFVERLVYWTAKFAGEGDLQVSNIINKANYNRLSGLLANTKGKVHQSHKSNEATNTFAPAVVSDVKPQDALLNDEIFGPICPVIKATYREAVEDINSRPNPLAAYIFSNDRSEINYILDNTLSGGVTVNDLMMHGILPGTPFGGVGESGMGAYHGKYGFLAFTHLRAVVEIPFWLDSLMAWRYPPYDIKNKSNVAVKNKLGFRRGETMEDQVIGRGRFPSWTTVGVAVAVAGTLGAQWSRGGLGPLDGVISSLQSAVRGAVKV</sequence>
<dbReference type="InterPro" id="IPR012394">
    <property type="entry name" value="Aldehyde_DH_NAD(P)"/>
</dbReference>
<dbReference type="PROSITE" id="PS00070">
    <property type="entry name" value="ALDEHYDE_DEHYDR_CYS"/>
    <property type="match status" value="1"/>
</dbReference>